<dbReference type="EMBL" id="RJTM01000072">
    <property type="protein sequence ID" value="RNL87248.1"/>
    <property type="molecule type" value="Genomic_DNA"/>
</dbReference>
<dbReference type="Proteomes" id="UP000267469">
    <property type="component" value="Unassembled WGS sequence"/>
</dbReference>
<feature type="transmembrane region" description="Helical" evidence="7">
    <location>
        <begin position="20"/>
        <end position="39"/>
    </location>
</feature>
<dbReference type="GO" id="GO:0005886">
    <property type="term" value="C:plasma membrane"/>
    <property type="evidence" value="ECO:0007669"/>
    <property type="project" value="UniProtKB-SubCell"/>
</dbReference>
<name>A0A3N0EH89_SINP1</name>
<evidence type="ECO:0000313" key="10">
    <source>
        <dbReference type="Proteomes" id="UP000267469"/>
    </source>
</evidence>
<feature type="transmembrane region" description="Helical" evidence="7">
    <location>
        <begin position="51"/>
        <end position="70"/>
    </location>
</feature>
<dbReference type="PANTHER" id="PTHR34582">
    <property type="entry name" value="UPF0702 TRANSMEMBRANE PROTEIN YCAP"/>
    <property type="match status" value="1"/>
</dbReference>
<evidence type="ECO:0000256" key="6">
    <source>
        <dbReference type="ARBA" id="ARBA00023136"/>
    </source>
</evidence>
<keyword evidence="4 7" id="KW-0812">Transmembrane</keyword>
<dbReference type="Gene3D" id="3.30.240.20">
    <property type="entry name" value="bsu07140 like domains"/>
    <property type="match status" value="1"/>
</dbReference>
<keyword evidence="6 7" id="KW-0472">Membrane</keyword>
<evidence type="ECO:0000256" key="7">
    <source>
        <dbReference type="SAM" id="Phobius"/>
    </source>
</evidence>
<gene>
    <name evidence="9" type="ORF">ED312_10590</name>
</gene>
<dbReference type="PANTHER" id="PTHR34582:SF6">
    <property type="entry name" value="UPF0702 TRANSMEMBRANE PROTEIN YCAP"/>
    <property type="match status" value="1"/>
</dbReference>
<dbReference type="AlphaFoldDB" id="A0A3N0EH89"/>
<organism evidence="9 10">
    <name type="scientific">Sinomicrobium pectinilyticum</name>
    <dbReference type="NCBI Taxonomy" id="1084421"/>
    <lineage>
        <taxon>Bacteria</taxon>
        <taxon>Pseudomonadati</taxon>
        <taxon>Bacteroidota</taxon>
        <taxon>Flavobacteriia</taxon>
        <taxon>Flavobacteriales</taxon>
        <taxon>Flavobacteriaceae</taxon>
        <taxon>Sinomicrobium</taxon>
    </lineage>
</organism>
<comment type="similarity">
    <text evidence="2">Belongs to the UPF0702 family.</text>
</comment>
<accession>A0A3N0EH89</accession>
<proteinExistence type="inferred from homology"/>
<sequence>MAEIISFFKQLFGIGIADSSVFQVVTRSFVMYILGIVMVRIGKKRFIGKMTAFDTILAVMVGSLLSWGIVDADLFVAINVVSVFLIILHALFSMLAATSDKFDRMINGKERIVIRNGVIIRKALRKSNLSEKDLMQALRLNAHTTDVSKVKIARLERNGDISILMKEEAG</sequence>
<feature type="domain" description="YetF C-terminal" evidence="8">
    <location>
        <begin position="99"/>
        <end position="168"/>
    </location>
</feature>
<evidence type="ECO:0000256" key="5">
    <source>
        <dbReference type="ARBA" id="ARBA00022989"/>
    </source>
</evidence>
<protein>
    <submittedName>
        <fullName evidence="9">DUF421 domain-containing protein</fullName>
    </submittedName>
</protein>
<dbReference type="InterPro" id="IPR023090">
    <property type="entry name" value="UPF0702_alpha/beta_dom_sf"/>
</dbReference>
<comment type="subcellular location">
    <subcellularLocation>
        <location evidence="1">Cell membrane</location>
        <topology evidence="1">Multi-pass membrane protein</topology>
    </subcellularLocation>
</comment>
<keyword evidence="5 7" id="KW-1133">Transmembrane helix</keyword>
<dbReference type="OrthoDB" id="9793799at2"/>
<evidence type="ECO:0000256" key="4">
    <source>
        <dbReference type="ARBA" id="ARBA00022692"/>
    </source>
</evidence>
<dbReference type="InterPro" id="IPR007353">
    <property type="entry name" value="DUF421"/>
</dbReference>
<evidence type="ECO:0000259" key="8">
    <source>
        <dbReference type="Pfam" id="PF04239"/>
    </source>
</evidence>
<dbReference type="Pfam" id="PF04239">
    <property type="entry name" value="DUF421"/>
    <property type="match status" value="1"/>
</dbReference>
<dbReference type="RefSeq" id="WP_123215982.1">
    <property type="nucleotide sequence ID" value="NZ_RJTM01000072.1"/>
</dbReference>
<keyword evidence="10" id="KW-1185">Reference proteome</keyword>
<comment type="caution">
    <text evidence="9">The sequence shown here is derived from an EMBL/GenBank/DDBJ whole genome shotgun (WGS) entry which is preliminary data.</text>
</comment>
<evidence type="ECO:0000256" key="2">
    <source>
        <dbReference type="ARBA" id="ARBA00006448"/>
    </source>
</evidence>
<feature type="transmembrane region" description="Helical" evidence="7">
    <location>
        <begin position="76"/>
        <end position="97"/>
    </location>
</feature>
<evidence type="ECO:0000313" key="9">
    <source>
        <dbReference type="EMBL" id="RNL87248.1"/>
    </source>
</evidence>
<evidence type="ECO:0000256" key="1">
    <source>
        <dbReference type="ARBA" id="ARBA00004651"/>
    </source>
</evidence>
<keyword evidence="3" id="KW-1003">Cell membrane</keyword>
<reference evidence="9 10" key="1">
    <citation type="submission" date="2018-10" db="EMBL/GenBank/DDBJ databases">
        <title>Sinomicrobium pectinilyticum sp. nov., a pectinase-producing bacterium isolated from alkaline and saline soil, and emended description of the genus Sinomicrobium.</title>
        <authorList>
            <person name="Cheng B."/>
            <person name="Li C."/>
            <person name="Lai Q."/>
            <person name="Du M."/>
            <person name="Shao Z."/>
            <person name="Xu P."/>
            <person name="Yang C."/>
        </authorList>
    </citation>
    <scope>NUCLEOTIDE SEQUENCE [LARGE SCALE GENOMIC DNA]</scope>
    <source>
        <strain evidence="9 10">5DNS001</strain>
    </source>
</reference>
<evidence type="ECO:0000256" key="3">
    <source>
        <dbReference type="ARBA" id="ARBA00022475"/>
    </source>
</evidence>